<evidence type="ECO:0000256" key="3">
    <source>
        <dbReference type="SAM" id="SignalP"/>
    </source>
</evidence>
<reference evidence="7" key="1">
    <citation type="submission" date="2016-10" db="EMBL/GenBank/DDBJ databases">
        <authorList>
            <person name="Varghese N."/>
            <person name="Submissions S."/>
        </authorList>
    </citation>
    <scope>NUCLEOTIDE SEQUENCE [LARGE SCALE GENOMIC DNA]</scope>
    <source>
        <strain evidence="7">DSM 45422</strain>
    </source>
</reference>
<proteinExistence type="inferred from homology"/>
<evidence type="ECO:0000313" key="6">
    <source>
        <dbReference type="EMBL" id="SDY63029.1"/>
    </source>
</evidence>
<dbReference type="EMBL" id="FNOT01000009">
    <property type="protein sequence ID" value="SDY63029.1"/>
    <property type="molecule type" value="Genomic_DNA"/>
</dbReference>
<evidence type="ECO:0000256" key="1">
    <source>
        <dbReference type="ARBA" id="ARBA00010088"/>
    </source>
</evidence>
<dbReference type="Pfam" id="PF08386">
    <property type="entry name" value="Abhydrolase_4"/>
    <property type="match status" value="1"/>
</dbReference>
<feature type="domain" description="AB hydrolase-1" evidence="4">
    <location>
        <begin position="95"/>
        <end position="250"/>
    </location>
</feature>
<organism evidence="6 7">
    <name type="scientific">Geodermatophilus africanus</name>
    <dbReference type="NCBI Taxonomy" id="1137993"/>
    <lineage>
        <taxon>Bacteria</taxon>
        <taxon>Bacillati</taxon>
        <taxon>Actinomycetota</taxon>
        <taxon>Actinomycetes</taxon>
        <taxon>Geodermatophilales</taxon>
        <taxon>Geodermatophilaceae</taxon>
        <taxon>Geodermatophilus</taxon>
    </lineage>
</organism>
<dbReference type="InterPro" id="IPR051601">
    <property type="entry name" value="Serine_prot/Carboxylest_S33"/>
</dbReference>
<feature type="chain" id="PRO_5011450624" evidence="3">
    <location>
        <begin position="28"/>
        <end position="535"/>
    </location>
</feature>
<dbReference type="STRING" id="1137993.SAMN05660209_03318"/>
<comment type="similarity">
    <text evidence="1">Belongs to the peptidase S33 family.</text>
</comment>
<dbReference type="Gene3D" id="3.40.50.1820">
    <property type="entry name" value="alpha/beta hydrolase"/>
    <property type="match status" value="1"/>
</dbReference>
<dbReference type="AlphaFoldDB" id="A0A1H3LFT6"/>
<dbReference type="InterPro" id="IPR000073">
    <property type="entry name" value="AB_hydrolase_1"/>
</dbReference>
<gene>
    <name evidence="6" type="ORF">SAMN05660209_03318</name>
</gene>
<feature type="domain" description="Peptidase S33 tripeptidyl aminopeptidase-like C-terminal" evidence="5">
    <location>
        <begin position="417"/>
        <end position="506"/>
    </location>
</feature>
<keyword evidence="2" id="KW-0378">Hydrolase</keyword>
<dbReference type="SUPFAM" id="SSF53474">
    <property type="entry name" value="alpha/beta-Hydrolases"/>
    <property type="match status" value="1"/>
</dbReference>
<dbReference type="OrthoDB" id="4447445at2"/>
<dbReference type="Pfam" id="PF00561">
    <property type="entry name" value="Abhydrolase_1"/>
    <property type="match status" value="1"/>
</dbReference>
<sequence>MVRCTRTLVVVAVAALVSGGGTTVAGAAAATEPLPGAVPQLTWAACGMTEPATAAGVQCATADLPMDHDQPEGARVQIALARVPATDQANRIGSLFVNPGGPGGEYVTRLQQAGADRFAGLNPRFDIVAFAPRGVAPSTPAIDCQVDPETGGPVVTPTPTPLDVDLDALVARAERYVDACLATNGPILEHLSTANVARDLDLLRAAVGDEQLSYLGFSYGTAIGATYASLFPDGYRALVLDAAVDAEGYVNDPLSFTAEQAGGFEIALARFTEACAVDQVACSGFGGTDPYLAYDQLLAGAEARPVPADAYPADPRPVTADDIRLVTARLLYAKQLWGLLGLVLSEAANGDASFIRALIDQVFLADSTPGDRQFAISASEQHYPQDDLQVYLDRGAEAWASFPHFGGNSGYTEIHYALWPVRDEDAFAGPFEASGSAPAPLVIGTTYDPATPYAWAERLADDLGTARLLTMEGDGHAAYGGASACIDRSTEAYLVDGNLPAAGTVCRQETVFAAPVPAPTGAAAATQVLSALLLP</sequence>
<name>A0A1H3LFT6_9ACTN</name>
<feature type="signal peptide" evidence="3">
    <location>
        <begin position="1"/>
        <end position="27"/>
    </location>
</feature>
<evidence type="ECO:0000259" key="4">
    <source>
        <dbReference type="Pfam" id="PF00561"/>
    </source>
</evidence>
<dbReference type="InterPro" id="IPR029058">
    <property type="entry name" value="AB_hydrolase_fold"/>
</dbReference>
<accession>A0A1H3LFT6</accession>
<evidence type="ECO:0000256" key="2">
    <source>
        <dbReference type="ARBA" id="ARBA00022801"/>
    </source>
</evidence>
<dbReference type="Proteomes" id="UP000198921">
    <property type="component" value="Unassembled WGS sequence"/>
</dbReference>
<keyword evidence="7" id="KW-1185">Reference proteome</keyword>
<dbReference type="PANTHER" id="PTHR43248">
    <property type="entry name" value="2-SUCCINYL-6-HYDROXY-2,4-CYCLOHEXADIENE-1-CARBOXYLATE SYNTHASE"/>
    <property type="match status" value="1"/>
</dbReference>
<dbReference type="RefSeq" id="WP_091158568.1">
    <property type="nucleotide sequence ID" value="NZ_FNOT01000009.1"/>
</dbReference>
<evidence type="ECO:0000259" key="5">
    <source>
        <dbReference type="Pfam" id="PF08386"/>
    </source>
</evidence>
<dbReference type="GO" id="GO:0016787">
    <property type="term" value="F:hydrolase activity"/>
    <property type="evidence" value="ECO:0007669"/>
    <property type="project" value="UniProtKB-KW"/>
</dbReference>
<evidence type="ECO:0000313" key="7">
    <source>
        <dbReference type="Proteomes" id="UP000198921"/>
    </source>
</evidence>
<dbReference type="PANTHER" id="PTHR43248:SF25">
    <property type="entry name" value="AB HYDROLASE-1 DOMAIN-CONTAINING PROTEIN-RELATED"/>
    <property type="match status" value="1"/>
</dbReference>
<dbReference type="InterPro" id="IPR013595">
    <property type="entry name" value="Pept_S33_TAP-like_C"/>
</dbReference>
<protein>
    <submittedName>
        <fullName evidence="6">TAP-like protein</fullName>
    </submittedName>
</protein>
<keyword evidence="3" id="KW-0732">Signal</keyword>